<dbReference type="RefSeq" id="XP_012652937.1">
    <property type="nucleotide sequence ID" value="XM_012797483.1"/>
</dbReference>
<evidence type="ECO:0000313" key="3">
    <source>
        <dbReference type="Proteomes" id="UP000009168"/>
    </source>
</evidence>
<keyword evidence="3" id="KW-1185">Reference proteome</keyword>
<dbReference type="GeneID" id="24439965"/>
<sequence length="119" mass="14113">MLFNFIVLIYTIYSLCRGIYIKYFKVRFIVSKVQETEVSIKWKQIRNNFKLKRYIISKKNAPIPLSVNEILNQSADISQFSSYSSKNFEEKSDCINELSIKWQINPLKVREIALPKIQK</sequence>
<dbReference type="KEGG" id="tet:TTHERM_000638858"/>
<name>W7XAY6_TETTS</name>
<dbReference type="Proteomes" id="UP000009168">
    <property type="component" value="Unassembled WGS sequence"/>
</dbReference>
<evidence type="ECO:0000256" key="1">
    <source>
        <dbReference type="SAM" id="Phobius"/>
    </source>
</evidence>
<feature type="non-terminal residue" evidence="2">
    <location>
        <position position="1"/>
    </location>
</feature>
<accession>W7XAY6</accession>
<keyword evidence="1" id="KW-0472">Membrane</keyword>
<organism evidence="2 3">
    <name type="scientific">Tetrahymena thermophila (strain SB210)</name>
    <dbReference type="NCBI Taxonomy" id="312017"/>
    <lineage>
        <taxon>Eukaryota</taxon>
        <taxon>Sar</taxon>
        <taxon>Alveolata</taxon>
        <taxon>Ciliophora</taxon>
        <taxon>Intramacronucleata</taxon>
        <taxon>Oligohymenophorea</taxon>
        <taxon>Hymenostomatida</taxon>
        <taxon>Tetrahymenina</taxon>
        <taxon>Tetrahymenidae</taxon>
        <taxon>Tetrahymena</taxon>
    </lineage>
</organism>
<gene>
    <name evidence="2" type="ORF">TTHERM_000638858</name>
</gene>
<dbReference type="AlphaFoldDB" id="W7XAY6"/>
<protein>
    <submittedName>
        <fullName evidence="2">Zinc finger, LSD1 subclass family protein</fullName>
    </submittedName>
</protein>
<evidence type="ECO:0000313" key="2">
    <source>
        <dbReference type="EMBL" id="EWS74507.1"/>
    </source>
</evidence>
<reference evidence="3" key="1">
    <citation type="journal article" date="2006" name="PLoS Biol.">
        <title>Macronuclear genome sequence of the ciliate Tetrahymena thermophila, a model eukaryote.</title>
        <authorList>
            <person name="Eisen J.A."/>
            <person name="Coyne R.S."/>
            <person name="Wu M."/>
            <person name="Wu D."/>
            <person name="Thiagarajan M."/>
            <person name="Wortman J.R."/>
            <person name="Badger J.H."/>
            <person name="Ren Q."/>
            <person name="Amedeo P."/>
            <person name="Jones K.M."/>
            <person name="Tallon L.J."/>
            <person name="Delcher A.L."/>
            <person name="Salzberg S.L."/>
            <person name="Silva J.C."/>
            <person name="Haas B.J."/>
            <person name="Majoros W.H."/>
            <person name="Farzad M."/>
            <person name="Carlton J.M."/>
            <person name="Smith R.K. Jr."/>
            <person name="Garg J."/>
            <person name="Pearlman R.E."/>
            <person name="Karrer K.M."/>
            <person name="Sun L."/>
            <person name="Manning G."/>
            <person name="Elde N.C."/>
            <person name="Turkewitz A.P."/>
            <person name="Asai D.J."/>
            <person name="Wilkes D.E."/>
            <person name="Wang Y."/>
            <person name="Cai H."/>
            <person name="Collins K."/>
            <person name="Stewart B.A."/>
            <person name="Lee S.R."/>
            <person name="Wilamowska K."/>
            <person name="Weinberg Z."/>
            <person name="Ruzzo W.L."/>
            <person name="Wloga D."/>
            <person name="Gaertig J."/>
            <person name="Frankel J."/>
            <person name="Tsao C.-C."/>
            <person name="Gorovsky M.A."/>
            <person name="Keeling P.J."/>
            <person name="Waller R.F."/>
            <person name="Patron N.J."/>
            <person name="Cherry J.M."/>
            <person name="Stover N.A."/>
            <person name="Krieger C.J."/>
            <person name="del Toro C."/>
            <person name="Ryder H.F."/>
            <person name="Williamson S.C."/>
            <person name="Barbeau R.A."/>
            <person name="Hamilton E.P."/>
            <person name="Orias E."/>
        </authorList>
    </citation>
    <scope>NUCLEOTIDE SEQUENCE [LARGE SCALE GENOMIC DNA]</scope>
    <source>
        <strain evidence="3">SB210</strain>
    </source>
</reference>
<dbReference type="EMBL" id="GG662707">
    <property type="protein sequence ID" value="EWS74507.1"/>
    <property type="molecule type" value="Genomic_DNA"/>
</dbReference>
<proteinExistence type="predicted"/>
<feature type="transmembrane region" description="Helical" evidence="1">
    <location>
        <begin position="6"/>
        <end position="24"/>
    </location>
</feature>
<dbReference type="InParanoid" id="W7XAY6"/>
<keyword evidence="1" id="KW-1133">Transmembrane helix</keyword>
<keyword evidence="1" id="KW-0812">Transmembrane</keyword>
<dbReference type="OrthoDB" id="304072at2759"/>